<protein>
    <submittedName>
        <fullName evidence="1">Uncharacterized protein</fullName>
    </submittedName>
</protein>
<proteinExistence type="predicted"/>
<accession>A0A433N1L9</accession>
<keyword evidence="2" id="KW-1185">Reference proteome</keyword>
<evidence type="ECO:0000313" key="2">
    <source>
        <dbReference type="Proteomes" id="UP000268857"/>
    </source>
</evidence>
<reference evidence="1 2" key="1">
    <citation type="journal article" date="2019" name="Genome Biol. Evol.">
        <title>Day and night: Metabolic profiles and evolutionary relationships of six axenic non-marine cyanobacteria.</title>
        <authorList>
            <person name="Will S.E."/>
            <person name="Henke P."/>
            <person name="Boedeker C."/>
            <person name="Huang S."/>
            <person name="Brinkmann H."/>
            <person name="Rohde M."/>
            <person name="Jarek M."/>
            <person name="Friedl T."/>
            <person name="Seufert S."/>
            <person name="Schumacher M."/>
            <person name="Overmann J."/>
            <person name="Neumann-Schaal M."/>
            <person name="Petersen J."/>
        </authorList>
    </citation>
    <scope>NUCLEOTIDE SEQUENCE [LARGE SCALE GENOMIC DNA]</scope>
    <source>
        <strain evidence="1 2">PCC 6912</strain>
    </source>
</reference>
<dbReference type="AlphaFoldDB" id="A0A433N1L9"/>
<name>A0A433N1L9_CHLFR</name>
<dbReference type="STRING" id="211165.GCA_000317285_01839"/>
<dbReference type="Proteomes" id="UP000268857">
    <property type="component" value="Unassembled WGS sequence"/>
</dbReference>
<gene>
    <name evidence="1" type="ORF">PCC6912_50620</name>
</gene>
<dbReference type="EMBL" id="RSCJ01000027">
    <property type="protein sequence ID" value="RUR74884.1"/>
    <property type="molecule type" value="Genomic_DNA"/>
</dbReference>
<comment type="caution">
    <text evidence="1">The sequence shown here is derived from an EMBL/GenBank/DDBJ whole genome shotgun (WGS) entry which is preliminary data.</text>
</comment>
<sequence>MDELTRDIIITFDNPENAARCFEYLSLKFGFQTKIEDHVVIVRCILIYFAEVWELITCDYIESRDPLSLHLEQINFKPINGEQGTGN</sequence>
<organism evidence="1 2">
    <name type="scientific">Chlorogloeopsis fritschii PCC 6912</name>
    <dbReference type="NCBI Taxonomy" id="211165"/>
    <lineage>
        <taxon>Bacteria</taxon>
        <taxon>Bacillati</taxon>
        <taxon>Cyanobacteriota</taxon>
        <taxon>Cyanophyceae</taxon>
        <taxon>Nostocales</taxon>
        <taxon>Chlorogloeopsidaceae</taxon>
        <taxon>Chlorogloeopsis</taxon>
    </lineage>
</organism>
<evidence type="ECO:0000313" key="1">
    <source>
        <dbReference type="EMBL" id="RUR74884.1"/>
    </source>
</evidence>